<comment type="caution">
    <text evidence="2">The sequence shown here is derived from an EMBL/GenBank/DDBJ whole genome shotgun (WGS) entry which is preliminary data.</text>
</comment>
<name>A0ABQ9D5W1_9PASS</name>
<feature type="signal peptide" evidence="1">
    <location>
        <begin position="1"/>
        <end position="20"/>
    </location>
</feature>
<gene>
    <name evidence="2" type="ORF">WISP_95709</name>
</gene>
<evidence type="ECO:0000313" key="3">
    <source>
        <dbReference type="Proteomes" id="UP001145742"/>
    </source>
</evidence>
<dbReference type="Proteomes" id="UP001145742">
    <property type="component" value="Unassembled WGS sequence"/>
</dbReference>
<organism evidence="2 3">
    <name type="scientific">Willisornis vidua</name>
    <name type="common">Xingu scale-backed antbird</name>
    <dbReference type="NCBI Taxonomy" id="1566151"/>
    <lineage>
        <taxon>Eukaryota</taxon>
        <taxon>Metazoa</taxon>
        <taxon>Chordata</taxon>
        <taxon>Craniata</taxon>
        <taxon>Vertebrata</taxon>
        <taxon>Euteleostomi</taxon>
        <taxon>Archelosauria</taxon>
        <taxon>Archosauria</taxon>
        <taxon>Dinosauria</taxon>
        <taxon>Saurischia</taxon>
        <taxon>Theropoda</taxon>
        <taxon>Coelurosauria</taxon>
        <taxon>Aves</taxon>
        <taxon>Neognathae</taxon>
        <taxon>Neoaves</taxon>
        <taxon>Telluraves</taxon>
        <taxon>Australaves</taxon>
        <taxon>Passeriformes</taxon>
        <taxon>Thamnophilidae</taxon>
        <taxon>Willisornis</taxon>
    </lineage>
</organism>
<sequence length="74" mass="7999">MRLWLGFGLLLSAELSAVSAAVNFQPFNKFSSDIVPSSMLLPVTSNHPKGDGDCCWPAPYQMRVVVKGLPFGDS</sequence>
<protein>
    <submittedName>
        <fullName evidence="2">Uncharacterized protein</fullName>
    </submittedName>
</protein>
<evidence type="ECO:0000256" key="1">
    <source>
        <dbReference type="SAM" id="SignalP"/>
    </source>
</evidence>
<evidence type="ECO:0000313" key="2">
    <source>
        <dbReference type="EMBL" id="KAJ7412550.1"/>
    </source>
</evidence>
<feature type="chain" id="PRO_5046379897" evidence="1">
    <location>
        <begin position="21"/>
        <end position="74"/>
    </location>
</feature>
<keyword evidence="3" id="KW-1185">Reference proteome</keyword>
<dbReference type="EMBL" id="WHWB01034227">
    <property type="protein sequence ID" value="KAJ7412550.1"/>
    <property type="molecule type" value="Genomic_DNA"/>
</dbReference>
<accession>A0ABQ9D5W1</accession>
<proteinExistence type="predicted"/>
<reference evidence="2" key="1">
    <citation type="submission" date="2019-10" db="EMBL/GenBank/DDBJ databases">
        <authorList>
            <person name="Soares A.E.R."/>
            <person name="Aleixo A."/>
            <person name="Schneider P."/>
            <person name="Miyaki C.Y."/>
            <person name="Schneider M.P."/>
            <person name="Mello C."/>
            <person name="Vasconcelos A.T.R."/>
        </authorList>
    </citation>
    <scope>NUCLEOTIDE SEQUENCE</scope>
    <source>
        <tissue evidence="2">Muscle</tissue>
    </source>
</reference>
<keyword evidence="1" id="KW-0732">Signal</keyword>